<dbReference type="PROSITE" id="PS50110">
    <property type="entry name" value="RESPONSE_REGULATORY"/>
    <property type="match status" value="1"/>
</dbReference>
<dbReference type="PANTHER" id="PTHR37299">
    <property type="entry name" value="TRANSCRIPTIONAL REGULATOR-RELATED"/>
    <property type="match status" value="1"/>
</dbReference>
<dbReference type="AlphaFoldDB" id="A0A974WIY2"/>
<dbReference type="Gene3D" id="2.40.50.1020">
    <property type="entry name" value="LytTr DNA-binding domain"/>
    <property type="match status" value="1"/>
</dbReference>
<dbReference type="Pfam" id="PF04397">
    <property type="entry name" value="LytTR"/>
    <property type="match status" value="1"/>
</dbReference>
<dbReference type="EMBL" id="CP070608">
    <property type="protein sequence ID" value="QSE97982.1"/>
    <property type="molecule type" value="Genomic_DNA"/>
</dbReference>
<dbReference type="InterPro" id="IPR007492">
    <property type="entry name" value="LytTR_DNA-bd_dom"/>
</dbReference>
<feature type="domain" description="HTH LytTR-type" evidence="3">
    <location>
        <begin position="182"/>
        <end position="256"/>
    </location>
</feature>
<dbReference type="KEGG" id="fuv:JR347_02550"/>
<dbReference type="Pfam" id="PF00072">
    <property type="entry name" value="Response_reg"/>
    <property type="match status" value="1"/>
</dbReference>
<dbReference type="Proteomes" id="UP000662783">
    <property type="component" value="Chromosome"/>
</dbReference>
<sequence>MNVLIVEDEPLAAERLESLLQDYDSSIRILSVIDTVDEAAPFIDKHREDLDLVFLDIQLADGKSFEIFNKISYNKPVVFTTAYDEYAINAFKLNSIDYLLKPIKYEQLEAALNKYHELNKNSTSENPTLDAEFIKELLGSAKAFKKRFLVKYGSKIMFKNTTEAAVFSAEDKICHLHSYEAGRKYVIDHTLEELDTQLLNPEQFFRINRQYILNLDAIKELNTKDQKLEIQLNFPFKEKLQVSRSKVSDFKSWIDR</sequence>
<dbReference type="InterPro" id="IPR011006">
    <property type="entry name" value="CheY-like_superfamily"/>
</dbReference>
<keyword evidence="1" id="KW-0597">Phosphoprotein</keyword>
<organism evidence="4 5">
    <name type="scientific">Fulvivirga lutea</name>
    <dbReference type="NCBI Taxonomy" id="2810512"/>
    <lineage>
        <taxon>Bacteria</taxon>
        <taxon>Pseudomonadati</taxon>
        <taxon>Bacteroidota</taxon>
        <taxon>Cytophagia</taxon>
        <taxon>Cytophagales</taxon>
        <taxon>Fulvivirgaceae</taxon>
        <taxon>Fulvivirga</taxon>
    </lineage>
</organism>
<dbReference type="Gene3D" id="3.40.50.2300">
    <property type="match status" value="1"/>
</dbReference>
<feature type="domain" description="Response regulatory" evidence="2">
    <location>
        <begin position="2"/>
        <end position="116"/>
    </location>
</feature>
<evidence type="ECO:0000256" key="1">
    <source>
        <dbReference type="PROSITE-ProRule" id="PRU00169"/>
    </source>
</evidence>
<dbReference type="GO" id="GO:0000156">
    <property type="term" value="F:phosphorelay response regulator activity"/>
    <property type="evidence" value="ECO:0007669"/>
    <property type="project" value="InterPro"/>
</dbReference>
<keyword evidence="5" id="KW-1185">Reference proteome</keyword>
<accession>A0A974WIY2</accession>
<dbReference type="InterPro" id="IPR001789">
    <property type="entry name" value="Sig_transdc_resp-reg_receiver"/>
</dbReference>
<dbReference type="SUPFAM" id="SSF52172">
    <property type="entry name" value="CheY-like"/>
    <property type="match status" value="1"/>
</dbReference>
<evidence type="ECO:0000259" key="3">
    <source>
        <dbReference type="PROSITE" id="PS50930"/>
    </source>
</evidence>
<evidence type="ECO:0000313" key="5">
    <source>
        <dbReference type="Proteomes" id="UP000662783"/>
    </source>
</evidence>
<protein>
    <submittedName>
        <fullName evidence="4">Response regulator transcription factor</fullName>
    </submittedName>
</protein>
<reference evidence="4" key="1">
    <citation type="submission" date="2021-02" db="EMBL/GenBank/DDBJ databases">
        <title>Fulvivirga sp. S481 isolated from sea water.</title>
        <authorList>
            <person name="Bae S.S."/>
            <person name="Baek K."/>
        </authorList>
    </citation>
    <scope>NUCLEOTIDE SEQUENCE</scope>
    <source>
        <strain evidence="4">S481</strain>
    </source>
</reference>
<feature type="modified residue" description="4-aspartylphosphate" evidence="1">
    <location>
        <position position="56"/>
    </location>
</feature>
<evidence type="ECO:0000313" key="4">
    <source>
        <dbReference type="EMBL" id="QSE97982.1"/>
    </source>
</evidence>
<name>A0A974WIY2_9BACT</name>
<dbReference type="PANTHER" id="PTHR37299:SF1">
    <property type="entry name" value="STAGE 0 SPORULATION PROTEIN A HOMOLOG"/>
    <property type="match status" value="1"/>
</dbReference>
<dbReference type="GO" id="GO:0003677">
    <property type="term" value="F:DNA binding"/>
    <property type="evidence" value="ECO:0007669"/>
    <property type="project" value="InterPro"/>
</dbReference>
<dbReference type="PROSITE" id="PS50930">
    <property type="entry name" value="HTH_LYTTR"/>
    <property type="match status" value="1"/>
</dbReference>
<dbReference type="RefSeq" id="WP_205722490.1">
    <property type="nucleotide sequence ID" value="NZ_CP070608.1"/>
</dbReference>
<dbReference type="InterPro" id="IPR046947">
    <property type="entry name" value="LytR-like"/>
</dbReference>
<proteinExistence type="predicted"/>
<dbReference type="SMART" id="SM00850">
    <property type="entry name" value="LytTR"/>
    <property type="match status" value="1"/>
</dbReference>
<gene>
    <name evidence="4" type="ORF">JR347_02550</name>
</gene>
<dbReference type="SMART" id="SM00448">
    <property type="entry name" value="REC"/>
    <property type="match status" value="1"/>
</dbReference>
<evidence type="ECO:0000259" key="2">
    <source>
        <dbReference type="PROSITE" id="PS50110"/>
    </source>
</evidence>